<dbReference type="AlphaFoldDB" id="E6MK89"/>
<comment type="caution">
    <text evidence="1">The sequence shown here is derived from an EMBL/GenBank/DDBJ whole genome shotgun (WGS) entry which is preliminary data.</text>
</comment>
<evidence type="ECO:0000313" key="1">
    <source>
        <dbReference type="EMBL" id="EFV00608.1"/>
    </source>
</evidence>
<reference evidence="1 2" key="1">
    <citation type="submission" date="2010-12" db="EMBL/GenBank/DDBJ databases">
        <authorList>
            <person name="Muzny D."/>
            <person name="Qin X."/>
            <person name="Deng J."/>
            <person name="Jiang H."/>
            <person name="Liu Y."/>
            <person name="Qu J."/>
            <person name="Song X.-Z."/>
            <person name="Zhang L."/>
            <person name="Thornton R."/>
            <person name="Coyle M."/>
            <person name="Francisco L."/>
            <person name="Jackson L."/>
            <person name="Javaid M."/>
            <person name="Korchina V."/>
            <person name="Kovar C."/>
            <person name="Mata R."/>
            <person name="Mathew T."/>
            <person name="Ngo R."/>
            <person name="Nguyen L."/>
            <person name="Nguyen N."/>
            <person name="Okwuonu G."/>
            <person name="Ongeri F."/>
            <person name="Pham C."/>
            <person name="Simmons D."/>
            <person name="Wilczek-Boney K."/>
            <person name="Hale W."/>
            <person name="Jakkamsetti A."/>
            <person name="Pham P."/>
            <person name="Ruth R."/>
            <person name="San Lucas F."/>
            <person name="Warren J."/>
            <person name="Zhang J."/>
            <person name="Zhao Z."/>
            <person name="Zhou C."/>
            <person name="Zhu D."/>
            <person name="Lee S."/>
            <person name="Bess C."/>
            <person name="Blankenburg K."/>
            <person name="Forbes L."/>
            <person name="Fu Q."/>
            <person name="Gubbala S."/>
            <person name="Hirani K."/>
            <person name="Jayaseelan J.C."/>
            <person name="Lara F."/>
            <person name="Munidasa M."/>
            <person name="Palculict T."/>
            <person name="Patil S."/>
            <person name="Pu L.-L."/>
            <person name="Saada N."/>
            <person name="Tang L."/>
            <person name="Weissenberger G."/>
            <person name="Zhu Y."/>
            <person name="Hemphill L."/>
            <person name="Shang Y."/>
            <person name="Youmans B."/>
            <person name="Ayvaz T."/>
            <person name="Ross M."/>
            <person name="Santibanez J."/>
            <person name="Aqrawi P."/>
            <person name="Gross S."/>
            <person name="Joshi V."/>
            <person name="Fowler G."/>
            <person name="Nazareth L."/>
            <person name="Reid J."/>
            <person name="Worley K."/>
            <person name="Petrosino J."/>
            <person name="Highlander S."/>
            <person name="Gibbs R."/>
        </authorList>
    </citation>
    <scope>NUCLEOTIDE SEQUENCE [LARGE SCALE GENOMIC DNA]</scope>
    <source>
        <strain evidence="1 2">ATCC 23263</strain>
    </source>
</reference>
<dbReference type="Proteomes" id="UP000004754">
    <property type="component" value="Unassembled WGS sequence"/>
</dbReference>
<keyword evidence="2" id="KW-1185">Reference proteome</keyword>
<name>E6MK89_9FIRM</name>
<protein>
    <submittedName>
        <fullName evidence="1">Uncharacterized protein</fullName>
    </submittedName>
</protein>
<sequence>MEREHFIAQAKGETTMGLFSFMYADTGNKENLCIGESAYVLLPDKEPIFEASYDGYGHFGGADIYEVAFDLNRGLITEKFLDSCKCTPRNFDRRIIRWTLERKTDQEITDLIKQQCDNDCFIREWKREVGITLSCYDEDNARLPFPIKITKQPCEYRLVPASKGDPEQGCGKYIDGFPSDDLTI</sequence>
<gene>
    <name evidence="1" type="ORF">HMP0721_2425</name>
</gene>
<accession>E6MK89</accession>
<dbReference type="HOGENOM" id="CLU_1467011_0_0_9"/>
<evidence type="ECO:0000313" key="2">
    <source>
        <dbReference type="Proteomes" id="UP000004754"/>
    </source>
</evidence>
<dbReference type="STRING" id="887929.HMP0721_2425"/>
<proteinExistence type="predicted"/>
<organism evidence="1 2">
    <name type="scientific">Pseudoramibacter alactolyticus ATCC 23263</name>
    <dbReference type="NCBI Taxonomy" id="887929"/>
    <lineage>
        <taxon>Bacteria</taxon>
        <taxon>Bacillati</taxon>
        <taxon>Bacillota</taxon>
        <taxon>Clostridia</taxon>
        <taxon>Eubacteriales</taxon>
        <taxon>Eubacteriaceae</taxon>
        <taxon>Pseudoramibacter</taxon>
    </lineage>
</organism>
<dbReference type="EMBL" id="AEQN01000033">
    <property type="protein sequence ID" value="EFV00608.1"/>
    <property type="molecule type" value="Genomic_DNA"/>
</dbReference>